<accession>A0ABY4YAL3</accession>
<evidence type="ECO:0000256" key="1">
    <source>
        <dbReference type="SAM" id="MobiDB-lite"/>
    </source>
</evidence>
<name>A0ABY4YAL3_9GAMM</name>
<reference evidence="2" key="1">
    <citation type="submission" date="2021-03" db="EMBL/GenBank/DDBJ databases">
        <title>Legionella lytica PCM 2298.</title>
        <authorList>
            <person name="Koper P."/>
        </authorList>
    </citation>
    <scope>NUCLEOTIDE SEQUENCE</scope>
    <source>
        <strain evidence="2">PCM 2298</strain>
    </source>
</reference>
<sequence>MPRISQNPYYHKIYIPQTKKNSYYFRNMNSQAQSRKLNQEHKQAQQRFELLNEFVWVKQFSLFDQLALFNRYPRNAVEYLIFLSLVCLLGRLPTSEASSDIPQEKFNNYKTLKLGTVQQFNMAVSLVDSASVLTPAQHYHVCSSALLGYEVYGYSLAPAYLKHCVLSLSNIRSSLNVIGPYVGFGKFIADYRSAYEEGVATTDLFQYAGALFELEADRRKPTFSTLDPLLYIKSSIQFMYTRLSEQSRRELDEHYQPALMRLHDRHAVYDLPHNIESYTSKPWGSLAQYKAALRLSSLLTVSRVPRELQEGVCGIIEIGKIHNHIDKIKNVGDPLFSTLERFPLRAGDYAIAHCPSIFLEYYRTVQAHLRNPKTQIHYGLFVYTVGELDKALTLDERLLASSIFTFTEWMDLELKNSGKSFVGDTFIKFATRYLNQYGEHVHKFDFELPKLQQQFELVKAKYSDNITSDAAKAAYTTLFVSLLVIFVAYWRRQNNIEPNKKNEQRIKVRPEKKVEKKRKMSRIEDTAQIIVEEEHIDASTLLRDIDANLKEIERLIKCDTFNDEELNRKHVVLKKRQEQILSLKDALEAHEELNKLSLAAYQSRFDALVIDSQFISKFEQWAKKISNHSARVSQKEREAELQEKSDKQAETYANNQRSWREGHNSTRARTSPKEDTVTRGSARALVATSSAATSPIPSSMREKVDLSPSFFRPRRPSEPTFSFAELFPVRPDMIYLQNARRSLECMHVLCAQEKQDLSQKQVQLGLLYNLMRFHHVLGIFQRRYFIRNLPIDAETAYTIRNMIRHGYFIEEYNDLLVPYATALYKTFYTHLVAAIEKGTSLVFPSLKYAEALPFAEIRNEDIRAYQQNSALIIEDIRASLKIMGALYKFRAAILFDEDISLHSAIKMLINIIGENLKLAKKTDIFDMPEWKCFNRKQRDILLKTKHYANLIGHHFDKEGEAIKEQQAQPSTISDEPEEHIFEEITLPQLEEIAQMAMSLMEAFIPEMDTDERKGPSFAS</sequence>
<keyword evidence="3" id="KW-1185">Reference proteome</keyword>
<dbReference type="RefSeq" id="WP_252581290.1">
    <property type="nucleotide sequence ID" value="NZ_CP071527.1"/>
</dbReference>
<feature type="compositionally biased region" description="Basic and acidic residues" evidence="1">
    <location>
        <begin position="633"/>
        <end position="649"/>
    </location>
</feature>
<organism evidence="2 3">
    <name type="scientific">Legionella lytica</name>
    <dbReference type="NCBI Taxonomy" id="96232"/>
    <lineage>
        <taxon>Bacteria</taxon>
        <taxon>Pseudomonadati</taxon>
        <taxon>Pseudomonadota</taxon>
        <taxon>Gammaproteobacteria</taxon>
        <taxon>Legionellales</taxon>
        <taxon>Legionellaceae</taxon>
        <taxon>Legionella</taxon>
    </lineage>
</organism>
<dbReference type="Proteomes" id="UP001057474">
    <property type="component" value="Chromosome"/>
</dbReference>
<proteinExistence type="predicted"/>
<evidence type="ECO:0000313" key="3">
    <source>
        <dbReference type="Proteomes" id="UP001057474"/>
    </source>
</evidence>
<feature type="region of interest" description="Disordered" evidence="1">
    <location>
        <begin position="629"/>
        <end position="700"/>
    </location>
</feature>
<feature type="compositionally biased region" description="Low complexity" evidence="1">
    <location>
        <begin position="687"/>
        <end position="699"/>
    </location>
</feature>
<gene>
    <name evidence="2" type="ORF">J2N86_04995</name>
</gene>
<evidence type="ECO:0000313" key="2">
    <source>
        <dbReference type="EMBL" id="USQ14664.1"/>
    </source>
</evidence>
<dbReference type="EMBL" id="CP071527">
    <property type="protein sequence ID" value="USQ14664.1"/>
    <property type="molecule type" value="Genomic_DNA"/>
</dbReference>
<protein>
    <submittedName>
        <fullName evidence="2">Uncharacterized protein</fullName>
    </submittedName>
</protein>